<dbReference type="InterPro" id="IPR034819">
    <property type="entry name" value="CPEB"/>
</dbReference>
<dbReference type="GO" id="GO:0043005">
    <property type="term" value="C:neuron projection"/>
    <property type="evidence" value="ECO:0007669"/>
    <property type="project" value="TreeGrafter"/>
</dbReference>
<dbReference type="GO" id="GO:2000766">
    <property type="term" value="P:negative regulation of cytoplasmic translation"/>
    <property type="evidence" value="ECO:0007669"/>
    <property type="project" value="TreeGrafter"/>
</dbReference>
<dbReference type="GO" id="GO:0045202">
    <property type="term" value="C:synapse"/>
    <property type="evidence" value="ECO:0007669"/>
    <property type="project" value="TreeGrafter"/>
</dbReference>
<comment type="caution">
    <text evidence="2">The sequence shown here is derived from an EMBL/GenBank/DDBJ whole genome shotgun (WGS) entry which is preliminary data.</text>
</comment>
<accession>A0A3S5B2T1</accession>
<dbReference type="Proteomes" id="UP000784294">
    <property type="component" value="Unassembled WGS sequence"/>
</dbReference>
<gene>
    <name evidence="2" type="ORF">PXEA_LOCUS25374</name>
</gene>
<dbReference type="GO" id="GO:0043022">
    <property type="term" value="F:ribosome binding"/>
    <property type="evidence" value="ECO:0007669"/>
    <property type="project" value="TreeGrafter"/>
</dbReference>
<name>A0A3S5B2T1_9PLAT</name>
<organism evidence="2 3">
    <name type="scientific">Protopolystoma xenopodis</name>
    <dbReference type="NCBI Taxonomy" id="117903"/>
    <lineage>
        <taxon>Eukaryota</taxon>
        <taxon>Metazoa</taxon>
        <taxon>Spiralia</taxon>
        <taxon>Lophotrochozoa</taxon>
        <taxon>Platyhelminthes</taxon>
        <taxon>Monogenea</taxon>
        <taxon>Polyopisthocotylea</taxon>
        <taxon>Polystomatidea</taxon>
        <taxon>Polystomatidae</taxon>
        <taxon>Protopolystoma</taxon>
    </lineage>
</organism>
<dbReference type="InterPro" id="IPR000504">
    <property type="entry name" value="RRM_dom"/>
</dbReference>
<keyword evidence="3" id="KW-1185">Reference proteome</keyword>
<dbReference type="InterPro" id="IPR035979">
    <property type="entry name" value="RBD_domain_sf"/>
</dbReference>
<proteinExistence type="predicted"/>
<dbReference type="Pfam" id="PF16367">
    <property type="entry name" value="RRM_7"/>
    <property type="match status" value="1"/>
</dbReference>
<evidence type="ECO:0000313" key="2">
    <source>
        <dbReference type="EMBL" id="VEL31934.1"/>
    </source>
</evidence>
<dbReference type="GO" id="GO:0005634">
    <property type="term" value="C:nucleus"/>
    <property type="evidence" value="ECO:0007669"/>
    <property type="project" value="TreeGrafter"/>
</dbReference>
<dbReference type="PANTHER" id="PTHR12566">
    <property type="entry name" value="CYTOPLASMIC POLYADENYLATION ELEMENT BINDING PROTEIN CPEB"/>
    <property type="match status" value="1"/>
</dbReference>
<sequence>MTFSRKVFLGGVPWDSSSDDLVAAFMRFGYVSVLWPQRDGTTSSNQFGRSSSPRGMSIVHILPIVN</sequence>
<dbReference type="Gene3D" id="3.30.70.330">
    <property type="match status" value="1"/>
</dbReference>
<evidence type="ECO:0000313" key="3">
    <source>
        <dbReference type="Proteomes" id="UP000784294"/>
    </source>
</evidence>
<dbReference type="AlphaFoldDB" id="A0A3S5B2T1"/>
<feature type="domain" description="RRM" evidence="1">
    <location>
        <begin position="4"/>
        <end position="56"/>
    </location>
</feature>
<dbReference type="GO" id="GO:0003730">
    <property type="term" value="F:mRNA 3'-UTR binding"/>
    <property type="evidence" value="ECO:0007669"/>
    <property type="project" value="InterPro"/>
</dbReference>
<dbReference type="GO" id="GO:0000900">
    <property type="term" value="F:mRNA regulatory element binding translation repressor activity"/>
    <property type="evidence" value="ECO:0007669"/>
    <property type="project" value="TreeGrafter"/>
</dbReference>
<dbReference type="PANTHER" id="PTHR12566:SF9">
    <property type="entry name" value="CYTOPLASMIC POLYADENYLATION ELEMENT-BINDING PROTEIN 1"/>
    <property type="match status" value="1"/>
</dbReference>
<evidence type="ECO:0000259" key="1">
    <source>
        <dbReference type="Pfam" id="PF16367"/>
    </source>
</evidence>
<dbReference type="EMBL" id="CAAALY010128198">
    <property type="protein sequence ID" value="VEL31934.1"/>
    <property type="molecule type" value="Genomic_DNA"/>
</dbReference>
<dbReference type="GO" id="GO:0008135">
    <property type="term" value="F:translation factor activity, RNA binding"/>
    <property type="evidence" value="ECO:0007669"/>
    <property type="project" value="TreeGrafter"/>
</dbReference>
<dbReference type="SUPFAM" id="SSF54928">
    <property type="entry name" value="RNA-binding domain, RBD"/>
    <property type="match status" value="1"/>
</dbReference>
<dbReference type="OrthoDB" id="10033548at2759"/>
<dbReference type="InterPro" id="IPR012677">
    <property type="entry name" value="Nucleotide-bd_a/b_plait_sf"/>
</dbReference>
<protein>
    <recommendedName>
        <fullName evidence="1">RRM domain-containing protein</fullName>
    </recommendedName>
</protein>
<dbReference type="GO" id="GO:0005737">
    <property type="term" value="C:cytoplasm"/>
    <property type="evidence" value="ECO:0007669"/>
    <property type="project" value="TreeGrafter"/>
</dbReference>
<reference evidence="2" key="1">
    <citation type="submission" date="2018-11" db="EMBL/GenBank/DDBJ databases">
        <authorList>
            <consortium name="Pathogen Informatics"/>
        </authorList>
    </citation>
    <scope>NUCLEOTIDE SEQUENCE</scope>
</reference>